<organism evidence="3 4">
    <name type="scientific">Leifsonia aquatica</name>
    <name type="common">Corynebacterium aquaticum</name>
    <dbReference type="NCBI Taxonomy" id="144185"/>
    <lineage>
        <taxon>Bacteria</taxon>
        <taxon>Bacillati</taxon>
        <taxon>Actinomycetota</taxon>
        <taxon>Actinomycetes</taxon>
        <taxon>Micrococcales</taxon>
        <taxon>Microbacteriaceae</taxon>
        <taxon>Leifsonia</taxon>
    </lineage>
</organism>
<dbReference type="PANTHER" id="PTHR43784:SF2">
    <property type="entry name" value="GDSL-LIKE LIPASE_ACYLHYDROLASE, PUTATIVE (AFU_ORTHOLOGUE AFUA_2G00820)-RELATED"/>
    <property type="match status" value="1"/>
</dbReference>
<gene>
    <name evidence="3" type="ORF">FHX33_000945</name>
</gene>
<dbReference type="InterPro" id="IPR053140">
    <property type="entry name" value="GDSL_Rv0518-like"/>
</dbReference>
<keyword evidence="4" id="KW-1185">Reference proteome</keyword>
<feature type="domain" description="SGNH hydrolase-type esterase" evidence="2">
    <location>
        <begin position="11"/>
        <end position="189"/>
    </location>
</feature>
<reference evidence="3 4" key="1">
    <citation type="submission" date="2020-08" db="EMBL/GenBank/DDBJ databases">
        <title>Sequencing the genomes of 1000 actinobacteria strains.</title>
        <authorList>
            <person name="Klenk H.-P."/>
        </authorList>
    </citation>
    <scope>NUCLEOTIDE SEQUENCE [LARGE SCALE GENOMIC DNA]</scope>
    <source>
        <strain evidence="3 4">DSM 20146</strain>
    </source>
</reference>
<dbReference type="Pfam" id="PF13472">
    <property type="entry name" value="Lipase_GDSL_2"/>
    <property type="match status" value="1"/>
</dbReference>
<feature type="region of interest" description="Disordered" evidence="1">
    <location>
        <begin position="248"/>
        <end position="271"/>
    </location>
</feature>
<dbReference type="SUPFAM" id="SSF52266">
    <property type="entry name" value="SGNH hydrolase"/>
    <property type="match status" value="1"/>
</dbReference>
<protein>
    <submittedName>
        <fullName evidence="3">Lysophospholipase L1-like esterase</fullName>
    </submittedName>
</protein>
<dbReference type="Gene3D" id="3.40.50.1110">
    <property type="entry name" value="SGNH hydrolase"/>
    <property type="match status" value="1"/>
</dbReference>
<dbReference type="InterPro" id="IPR036514">
    <property type="entry name" value="SGNH_hydro_sf"/>
</dbReference>
<evidence type="ECO:0000256" key="1">
    <source>
        <dbReference type="SAM" id="MobiDB-lite"/>
    </source>
</evidence>
<sequence length="271" mass="29154">MSRSSFSRYIALGDSITEGLCDAAPGRQGSWLGWADRLAGILDGDARLAGHTLEFANLAVRGRRIADVVADQVPHAVRLRPDLVSVLIGGNDLMSAKADPDALAAELETGVRALRAAGSNVLLANLFDPQFAFFLKPFRGRAAVFNANIWSIARDQQATVLDVWGVREFQEAGMWASDRVHLSSRGHRALASLAAHTLGIPYAETAPLEEATSAPAAAPDPAPDEIPFRTWLRVYAIPWAGRRLRHISAGDGMDPKHPVPRPVPWAVGGPH</sequence>
<evidence type="ECO:0000313" key="4">
    <source>
        <dbReference type="Proteomes" id="UP000538196"/>
    </source>
</evidence>
<proteinExistence type="predicted"/>
<evidence type="ECO:0000313" key="3">
    <source>
        <dbReference type="EMBL" id="MBB2966213.1"/>
    </source>
</evidence>
<dbReference type="AlphaFoldDB" id="A0A7W4UUY2"/>
<evidence type="ECO:0000259" key="2">
    <source>
        <dbReference type="Pfam" id="PF13472"/>
    </source>
</evidence>
<dbReference type="EMBL" id="JACHVP010000001">
    <property type="protein sequence ID" value="MBB2966213.1"/>
    <property type="molecule type" value="Genomic_DNA"/>
</dbReference>
<accession>A0A7W4UUY2</accession>
<comment type="caution">
    <text evidence="3">The sequence shown here is derived from an EMBL/GenBank/DDBJ whole genome shotgun (WGS) entry which is preliminary data.</text>
</comment>
<dbReference type="InterPro" id="IPR013830">
    <property type="entry name" value="SGNH_hydro"/>
</dbReference>
<dbReference type="RefSeq" id="WP_021755468.1">
    <property type="nucleotide sequence ID" value="NZ_JACHVP010000001.1"/>
</dbReference>
<dbReference type="CDD" id="cd01832">
    <property type="entry name" value="SGNH_hydrolase_like_1"/>
    <property type="match status" value="1"/>
</dbReference>
<name>A0A7W4UUY2_LEIAQ</name>
<dbReference type="PANTHER" id="PTHR43784">
    <property type="entry name" value="GDSL-LIKE LIPASE/ACYLHYDROLASE, PUTATIVE (AFU_ORTHOLOGUE AFUA_2G00820)-RELATED"/>
    <property type="match status" value="1"/>
</dbReference>
<dbReference type="Proteomes" id="UP000538196">
    <property type="component" value="Unassembled WGS sequence"/>
</dbReference>